<dbReference type="PROSITE" id="PS00531">
    <property type="entry name" value="RNASE_T2_2"/>
    <property type="match status" value="1"/>
</dbReference>
<dbReference type="GeneID" id="31010035"/>
<dbReference type="PANTHER" id="PTHR11240:SF22">
    <property type="entry name" value="RIBONUCLEASE T2"/>
    <property type="match status" value="1"/>
</dbReference>
<gene>
    <name evidence="8" type="ORF">BKCO1_1000385</name>
</gene>
<keyword evidence="4" id="KW-1015">Disulfide bond</keyword>
<evidence type="ECO:0000256" key="6">
    <source>
        <dbReference type="RuleBase" id="RU004328"/>
    </source>
</evidence>
<dbReference type="RefSeq" id="XP_020135092.1">
    <property type="nucleotide sequence ID" value="XM_020269776.1"/>
</dbReference>
<dbReference type="InterPro" id="IPR033697">
    <property type="entry name" value="Ribonuclease_T2_eukaryotic"/>
</dbReference>
<feature type="active site" evidence="5">
    <location>
        <position position="152"/>
    </location>
</feature>
<evidence type="ECO:0000313" key="8">
    <source>
        <dbReference type="EMBL" id="OJD40249.1"/>
    </source>
</evidence>
<dbReference type="PANTHER" id="PTHR11240">
    <property type="entry name" value="RIBONUCLEASE T2"/>
    <property type="match status" value="1"/>
</dbReference>
<feature type="region of interest" description="Disordered" evidence="7">
    <location>
        <begin position="49"/>
        <end position="71"/>
    </location>
</feature>
<dbReference type="GO" id="GO:0005576">
    <property type="term" value="C:extracellular region"/>
    <property type="evidence" value="ECO:0007669"/>
    <property type="project" value="TreeGrafter"/>
</dbReference>
<protein>
    <recommendedName>
        <fullName evidence="2">ribonuclease T2</fullName>
        <ecNumber evidence="2">4.6.1.19</ecNumber>
    </recommendedName>
</protein>
<keyword evidence="3" id="KW-0255">Endonuclease</keyword>
<dbReference type="AlphaFoldDB" id="A0A1J9RIG9"/>
<evidence type="ECO:0000256" key="7">
    <source>
        <dbReference type="SAM" id="MobiDB-lite"/>
    </source>
</evidence>
<organism evidence="8 9">
    <name type="scientific">Diplodia corticola</name>
    <dbReference type="NCBI Taxonomy" id="236234"/>
    <lineage>
        <taxon>Eukaryota</taxon>
        <taxon>Fungi</taxon>
        <taxon>Dikarya</taxon>
        <taxon>Ascomycota</taxon>
        <taxon>Pezizomycotina</taxon>
        <taxon>Dothideomycetes</taxon>
        <taxon>Dothideomycetes incertae sedis</taxon>
        <taxon>Botryosphaeriales</taxon>
        <taxon>Botryosphaeriaceae</taxon>
        <taxon>Diplodia</taxon>
    </lineage>
</organism>
<proteinExistence type="inferred from homology"/>
<evidence type="ECO:0000256" key="3">
    <source>
        <dbReference type="ARBA" id="ARBA00022759"/>
    </source>
</evidence>
<dbReference type="EMBL" id="MNUE01000001">
    <property type="protein sequence ID" value="OJD40249.1"/>
    <property type="molecule type" value="Genomic_DNA"/>
</dbReference>
<dbReference type="InterPro" id="IPR033130">
    <property type="entry name" value="RNase_T2_His_AS_2"/>
</dbReference>
<keyword evidence="3" id="KW-0378">Hydrolase</keyword>
<keyword evidence="9" id="KW-1185">Reference proteome</keyword>
<dbReference type="GO" id="GO:0033897">
    <property type="term" value="F:ribonuclease T2 activity"/>
    <property type="evidence" value="ECO:0007669"/>
    <property type="project" value="UniProtKB-EC"/>
</dbReference>
<feature type="active site" evidence="5">
    <location>
        <position position="220"/>
    </location>
</feature>
<comment type="similarity">
    <text evidence="1 6">Belongs to the RNase T2 family.</text>
</comment>
<feature type="active site" evidence="5">
    <location>
        <position position="216"/>
    </location>
</feature>
<dbReference type="Proteomes" id="UP000183809">
    <property type="component" value="Unassembled WGS sequence"/>
</dbReference>
<dbReference type="SUPFAM" id="SSF55895">
    <property type="entry name" value="Ribonuclease Rh-like"/>
    <property type="match status" value="1"/>
</dbReference>
<dbReference type="Pfam" id="PF00445">
    <property type="entry name" value="Ribonuclease_T2"/>
    <property type="match status" value="1"/>
</dbReference>
<reference evidence="8 9" key="1">
    <citation type="submission" date="2016-10" db="EMBL/GenBank/DDBJ databases">
        <title>Proteomics and genomics reveal pathogen-plant mechanisms compatible with a hemibiotrophic lifestyle of Diplodia corticola.</title>
        <authorList>
            <person name="Fernandes I."/>
            <person name="De Jonge R."/>
            <person name="Van De Peer Y."/>
            <person name="Devreese B."/>
            <person name="Alves A."/>
            <person name="Esteves A.C."/>
        </authorList>
    </citation>
    <scope>NUCLEOTIDE SEQUENCE [LARGE SCALE GENOMIC DNA]</scope>
    <source>
        <strain evidence="8 9">CBS 112549</strain>
    </source>
</reference>
<dbReference type="InterPro" id="IPR001568">
    <property type="entry name" value="RNase_T2-like"/>
</dbReference>
<dbReference type="CDD" id="cd01061">
    <property type="entry name" value="RNase_T2_euk"/>
    <property type="match status" value="1"/>
</dbReference>
<name>A0A1J9RIG9_9PEZI</name>
<evidence type="ECO:0000256" key="2">
    <source>
        <dbReference type="ARBA" id="ARBA00012571"/>
    </source>
</evidence>
<dbReference type="OrthoDB" id="435754at2759"/>
<evidence type="ECO:0000313" key="9">
    <source>
        <dbReference type="Proteomes" id="UP000183809"/>
    </source>
</evidence>
<dbReference type="GO" id="GO:0006401">
    <property type="term" value="P:RNA catabolic process"/>
    <property type="evidence" value="ECO:0007669"/>
    <property type="project" value="TreeGrafter"/>
</dbReference>
<keyword evidence="3" id="KW-0540">Nuclease</keyword>
<evidence type="ECO:0000256" key="5">
    <source>
        <dbReference type="PIRSR" id="PIRSR633697-1"/>
    </source>
</evidence>
<dbReference type="GO" id="GO:0003723">
    <property type="term" value="F:RNA binding"/>
    <property type="evidence" value="ECO:0007669"/>
    <property type="project" value="InterPro"/>
</dbReference>
<evidence type="ECO:0000256" key="1">
    <source>
        <dbReference type="ARBA" id="ARBA00007469"/>
    </source>
</evidence>
<dbReference type="InterPro" id="IPR036430">
    <property type="entry name" value="RNase_T2-like_sf"/>
</dbReference>
<accession>A0A1J9RIG9</accession>
<sequence length="343" mass="37613">MTRGGADRGGGRKRRVQNFGYDITHGLAASLPVARRYRRRRFPNKKVLTLHRSPPNDSRYNGALRPPPRSSSANMLVPRLILGAAAYLSLAAASLHSAPNGNCSSHDLQVLSCSPESLTTDACCVESPGGLLLLTQLYSKTAGGPENTWTIHGLWNDYCNGSYPSSCDASRNYVDIASTLEEYGQDDLLGYMKEHWRNDPVITTSNGTDEELWEHEWSKHGTCMTTLRPSCYTHYTPELELVQFLHEVVHLHKQLPTQDYLASCGIVPTSNGTYALADIEACFTEATGGYLPHIGCTNGSLSEVWYYHHLAGRVNGGSYVPTNTTYGSNCPKTGIVYPPKPAS</sequence>
<evidence type="ECO:0000256" key="4">
    <source>
        <dbReference type="ARBA" id="ARBA00023157"/>
    </source>
</evidence>
<dbReference type="EC" id="4.6.1.19" evidence="2"/>
<dbReference type="Gene3D" id="3.90.730.10">
    <property type="entry name" value="Ribonuclease T2-like"/>
    <property type="match status" value="1"/>
</dbReference>
<comment type="caution">
    <text evidence="8">The sequence shown here is derived from an EMBL/GenBank/DDBJ whole genome shotgun (WGS) entry which is preliminary data.</text>
</comment>